<dbReference type="PANTHER" id="PTHR40765:SF2">
    <property type="entry name" value="ESX-2 SECRETION SYSTEM ATPASE ECCB2"/>
    <property type="match status" value="1"/>
</dbReference>
<dbReference type="InterPro" id="IPR044857">
    <property type="entry name" value="T7SS_EccB_R1"/>
</dbReference>
<name>A0A850PP98_9MYCO</name>
<reference evidence="11 12" key="1">
    <citation type="submission" date="2020-05" db="EMBL/GenBank/DDBJ databases">
        <title>Draft genome sequence of Mycobacterium hippocampi DL, isolated from European seabass, Dicentrarchus labrax, reared in fish farms.</title>
        <authorList>
            <person name="Stathopoulou P."/>
            <person name="Asimakis E."/>
            <person name="Tzokas K."/>
            <person name="Batargias C."/>
            <person name="Tsiamis G."/>
        </authorList>
    </citation>
    <scope>NUCLEOTIDE SEQUENCE [LARGE SCALE GENOMIC DNA]</scope>
    <source>
        <strain evidence="11 12">DL</strain>
    </source>
</reference>
<evidence type="ECO:0000256" key="7">
    <source>
        <dbReference type="ARBA" id="ARBA00022840"/>
    </source>
</evidence>
<dbReference type="Proteomes" id="UP000570517">
    <property type="component" value="Unassembled WGS sequence"/>
</dbReference>
<keyword evidence="12" id="KW-1185">Reference proteome</keyword>
<evidence type="ECO:0000313" key="11">
    <source>
        <dbReference type="EMBL" id="NVN50477.1"/>
    </source>
</evidence>
<evidence type="ECO:0000256" key="6">
    <source>
        <dbReference type="ARBA" id="ARBA00022801"/>
    </source>
</evidence>
<gene>
    <name evidence="11" type="ORF">HLY00_5415</name>
</gene>
<dbReference type="InterPro" id="IPR007795">
    <property type="entry name" value="T7SS_EccB"/>
</dbReference>
<dbReference type="AlphaFoldDB" id="A0A850PP98"/>
<evidence type="ECO:0000256" key="1">
    <source>
        <dbReference type="ARBA" id="ARBA00004162"/>
    </source>
</evidence>
<feature type="transmembrane region" description="Helical" evidence="10">
    <location>
        <begin position="40"/>
        <end position="62"/>
    </location>
</feature>
<dbReference type="Gene3D" id="2.40.50.910">
    <property type="entry name" value="Type VII secretion system EccB, repeat 3 domain"/>
    <property type="match status" value="1"/>
</dbReference>
<keyword evidence="4 10" id="KW-0812">Transmembrane</keyword>
<keyword evidence="8 10" id="KW-1133">Transmembrane helix</keyword>
<dbReference type="Pfam" id="PF05108">
    <property type="entry name" value="T7SS_ESX1_EccB"/>
    <property type="match status" value="1"/>
</dbReference>
<proteinExistence type="inferred from homology"/>
<organism evidence="11 12">
    <name type="scientific">Mycolicibacterium hippocampi</name>
    <dbReference type="NCBI Taxonomy" id="659824"/>
    <lineage>
        <taxon>Bacteria</taxon>
        <taxon>Bacillati</taxon>
        <taxon>Actinomycetota</taxon>
        <taxon>Actinomycetes</taxon>
        <taxon>Mycobacteriales</taxon>
        <taxon>Mycobacteriaceae</taxon>
        <taxon>Mycolicibacterium</taxon>
    </lineage>
</organism>
<comment type="caution">
    <text evidence="11">The sequence shown here is derived from an EMBL/GenBank/DDBJ whole genome shotgun (WGS) entry which is preliminary data.</text>
</comment>
<evidence type="ECO:0000256" key="10">
    <source>
        <dbReference type="SAM" id="Phobius"/>
    </source>
</evidence>
<evidence type="ECO:0000256" key="8">
    <source>
        <dbReference type="ARBA" id="ARBA00022989"/>
    </source>
</evidence>
<dbReference type="GO" id="GO:0016787">
    <property type="term" value="F:hydrolase activity"/>
    <property type="evidence" value="ECO:0007669"/>
    <property type="project" value="UniProtKB-KW"/>
</dbReference>
<dbReference type="NCBIfam" id="TIGR03919">
    <property type="entry name" value="T7SS_EccB"/>
    <property type="match status" value="1"/>
</dbReference>
<evidence type="ECO:0000313" key="12">
    <source>
        <dbReference type="Proteomes" id="UP000570517"/>
    </source>
</evidence>
<comment type="similarity">
    <text evidence="2">Belongs to the EccB family.</text>
</comment>
<evidence type="ECO:0000256" key="3">
    <source>
        <dbReference type="ARBA" id="ARBA00022475"/>
    </source>
</evidence>
<dbReference type="RefSeq" id="WP_178358819.1">
    <property type="nucleotide sequence ID" value="NZ_JABFYL010000024.1"/>
</dbReference>
<keyword evidence="3" id="KW-1003">Cell membrane</keyword>
<dbReference type="Gene3D" id="3.30.2390.20">
    <property type="entry name" value="Type VII secretion system EccB, repeat 1 domain"/>
    <property type="match status" value="1"/>
</dbReference>
<keyword evidence="5" id="KW-0547">Nucleotide-binding</keyword>
<keyword evidence="6" id="KW-0378">Hydrolase</keyword>
<accession>A0A850PP98</accession>
<evidence type="ECO:0000256" key="5">
    <source>
        <dbReference type="ARBA" id="ARBA00022741"/>
    </source>
</evidence>
<dbReference type="InterPro" id="IPR042485">
    <property type="entry name" value="T7SS_EccB_R3"/>
</dbReference>
<dbReference type="PANTHER" id="PTHR40765">
    <property type="entry name" value="ESX-2 SECRETION SYSTEM ATPASE ECCB2"/>
    <property type="match status" value="1"/>
</dbReference>
<keyword evidence="9 10" id="KW-0472">Membrane</keyword>
<dbReference type="GO" id="GO:0005576">
    <property type="term" value="C:extracellular region"/>
    <property type="evidence" value="ECO:0007669"/>
    <property type="project" value="TreeGrafter"/>
</dbReference>
<protein>
    <submittedName>
        <fullName evidence="11">Membrane protein EccB-like, component of Type VII secretion system in Actinobacteria</fullName>
    </submittedName>
</protein>
<dbReference type="GO" id="GO:0005886">
    <property type="term" value="C:plasma membrane"/>
    <property type="evidence" value="ECO:0007669"/>
    <property type="project" value="UniProtKB-SubCell"/>
</dbReference>
<evidence type="ECO:0000256" key="9">
    <source>
        <dbReference type="ARBA" id="ARBA00023136"/>
    </source>
</evidence>
<sequence length="466" mass="47862">MQPTTRLHVSGYRFLVRRMEHALVRGDTRMLDDPIRAQSISLAAGAVLAAVAAAVCAVLALVRPAGELGDSLIVVERETGAMYVRVGDTVHPVFNLASARLVAGTPADPRLVGRRAVESAHRGSLIGIPAAPEKISTPLTAEESVWTVCDDARGETTVIAGPIADGAVAHGPAVLVTPRGGGAATTYLLYDGRRARVDLRHHAVVRALQLDGIVPRPVSEAVLSAIPEAPAIVPPTITAAGSPGPSTLRDHPVGSVLKVPRVDAESSSDTDYFVVLADGVQRIGHVVADLIRYTDARVGEEIPTVGAGLVGTVPVVEELPVATFPDRGGVTDAAVICSRWHSDPAGERSETTVLVGEVTPAPGRPVALAQADADGPAVDSVLVPAGRSAFVYSVGLTGAGQGTGSLFLVDDSGVRYGIRDDDAAGSLGLDSAAAPAPWPLLAVLPQGPELSRSGASVPHDRAIASP</sequence>
<evidence type="ECO:0000256" key="2">
    <source>
        <dbReference type="ARBA" id="ARBA00008149"/>
    </source>
</evidence>
<dbReference type="GO" id="GO:0005524">
    <property type="term" value="F:ATP binding"/>
    <property type="evidence" value="ECO:0007669"/>
    <property type="project" value="UniProtKB-KW"/>
</dbReference>
<comment type="subcellular location">
    <subcellularLocation>
        <location evidence="1">Cell membrane</location>
        <topology evidence="1">Single-pass membrane protein</topology>
    </subcellularLocation>
</comment>
<keyword evidence="7" id="KW-0067">ATP-binding</keyword>
<evidence type="ECO:0000256" key="4">
    <source>
        <dbReference type="ARBA" id="ARBA00022692"/>
    </source>
</evidence>
<dbReference type="EMBL" id="JABFYL010000024">
    <property type="protein sequence ID" value="NVN50477.1"/>
    <property type="molecule type" value="Genomic_DNA"/>
</dbReference>